<dbReference type="GO" id="GO:0000981">
    <property type="term" value="F:DNA-binding transcription factor activity, RNA polymerase II-specific"/>
    <property type="evidence" value="ECO:0007669"/>
    <property type="project" value="InterPro"/>
</dbReference>
<feature type="region of interest" description="Disordered" evidence="8">
    <location>
        <begin position="1"/>
        <end position="172"/>
    </location>
</feature>
<organism evidence="10 11">
    <name type="scientific">Lichtheimia ornata</name>
    <dbReference type="NCBI Taxonomy" id="688661"/>
    <lineage>
        <taxon>Eukaryota</taxon>
        <taxon>Fungi</taxon>
        <taxon>Fungi incertae sedis</taxon>
        <taxon>Mucoromycota</taxon>
        <taxon>Mucoromycotina</taxon>
        <taxon>Mucoromycetes</taxon>
        <taxon>Mucorales</taxon>
        <taxon>Lichtheimiaceae</taxon>
        <taxon>Lichtheimia</taxon>
    </lineage>
</organism>
<feature type="compositionally biased region" description="Low complexity" evidence="8">
    <location>
        <begin position="802"/>
        <end position="859"/>
    </location>
</feature>
<evidence type="ECO:0000256" key="3">
    <source>
        <dbReference type="ARBA" id="ARBA00022833"/>
    </source>
</evidence>
<evidence type="ECO:0000256" key="6">
    <source>
        <dbReference type="ARBA" id="ARBA00023163"/>
    </source>
</evidence>
<dbReference type="InterPro" id="IPR036864">
    <property type="entry name" value="Zn2-C6_fun-type_DNA-bd_sf"/>
</dbReference>
<evidence type="ECO:0000256" key="4">
    <source>
        <dbReference type="ARBA" id="ARBA00023015"/>
    </source>
</evidence>
<feature type="compositionally biased region" description="Low complexity" evidence="8">
    <location>
        <begin position="114"/>
        <end position="150"/>
    </location>
</feature>
<keyword evidence="4" id="KW-0805">Transcription regulation</keyword>
<feature type="compositionally biased region" description="Basic and acidic residues" evidence="8">
    <location>
        <begin position="66"/>
        <end position="76"/>
    </location>
</feature>
<comment type="caution">
    <text evidence="10">The sequence shown here is derived from an EMBL/GenBank/DDBJ whole genome shotgun (WGS) entry which is preliminary data.</text>
</comment>
<evidence type="ECO:0000256" key="8">
    <source>
        <dbReference type="SAM" id="MobiDB-lite"/>
    </source>
</evidence>
<dbReference type="SUPFAM" id="SSF57701">
    <property type="entry name" value="Zn2/Cys6 DNA-binding domain"/>
    <property type="match status" value="1"/>
</dbReference>
<feature type="compositionally biased region" description="Low complexity" evidence="8">
    <location>
        <begin position="8"/>
        <end position="19"/>
    </location>
</feature>
<name>A0AAD7UXC3_9FUNG</name>
<dbReference type="PANTHER" id="PTHR31313:SF81">
    <property type="entry name" value="TY1 ENHANCER ACTIVATOR"/>
    <property type="match status" value="1"/>
</dbReference>
<proteinExistence type="predicted"/>
<evidence type="ECO:0000256" key="2">
    <source>
        <dbReference type="ARBA" id="ARBA00022723"/>
    </source>
</evidence>
<evidence type="ECO:0000313" key="11">
    <source>
        <dbReference type="Proteomes" id="UP001234581"/>
    </source>
</evidence>
<dbReference type="CDD" id="cd00067">
    <property type="entry name" value="GAL4"/>
    <property type="match status" value="1"/>
</dbReference>
<accession>A0AAD7UXC3</accession>
<dbReference type="RefSeq" id="XP_058339306.1">
    <property type="nucleotide sequence ID" value="XM_058489946.1"/>
</dbReference>
<dbReference type="CDD" id="cd12148">
    <property type="entry name" value="fungal_TF_MHR"/>
    <property type="match status" value="1"/>
</dbReference>
<dbReference type="Proteomes" id="UP001234581">
    <property type="component" value="Unassembled WGS sequence"/>
</dbReference>
<dbReference type="PROSITE" id="PS50048">
    <property type="entry name" value="ZN2_CY6_FUNGAL_2"/>
    <property type="match status" value="1"/>
</dbReference>
<feature type="compositionally biased region" description="Low complexity" evidence="8">
    <location>
        <begin position="248"/>
        <end position="258"/>
    </location>
</feature>
<reference evidence="10 11" key="1">
    <citation type="submission" date="2023-03" db="EMBL/GenBank/DDBJ databases">
        <title>Genome sequence of Lichtheimia ornata CBS 291.66.</title>
        <authorList>
            <person name="Mohabir J.T."/>
            <person name="Shea T.P."/>
            <person name="Kurbessoian T."/>
            <person name="Berby B."/>
            <person name="Fontaine J."/>
            <person name="Livny J."/>
            <person name="Gnirke A."/>
            <person name="Stajich J.E."/>
            <person name="Cuomo C.A."/>
        </authorList>
    </citation>
    <scope>NUCLEOTIDE SEQUENCE [LARGE SCALE GENOMIC DNA]</scope>
    <source>
        <strain evidence="10">CBS 291.66</strain>
    </source>
</reference>
<evidence type="ECO:0000313" key="10">
    <source>
        <dbReference type="EMBL" id="KAJ8654392.1"/>
    </source>
</evidence>
<sequence length="919" mass="101695">MSDQDRYSSNQQPHSNSSSILNGSDNSTTPSAFWRNPAFSSSNNVPARMRPMESPPQPPPPSQPLGREDMFRRHEPPVSSSPTLNMAPRIPSYSIPMSQQAPPTLPRPSPLPPGYEQQQQQQQQPLPPLSSSSPSSSSPQALQQQQHTSPPQQPIRNSSPNASSGRRTRITRACDTCRRKKIKCDVDTAFPCTTCKQYDWECTFNDTAKKRGPPKGYIESLETRLKKMEELLEQMQSGKPSAVKEEPSSSSSSSSAAAMERDTTPHKRKRSQDESVASSSRNPDDKSDDLSDGGNKVVRYHGSSSGFYLMRNMLPNDAKPSDHGISMQPVGSDTFPTPSTTPAYRIRKLNGFDDDLMLVRDAMDSENSKGKDTERMDDLVPRKIMDTLIYVYFDMANATLPIVNKQEYLDAYHGQTQSPPSSLLTYAICTYACFMISSEHPVFQECGMSCDQVFHALIDRASQLIRRDYLTSGISTIKALVILCSQPTYSTSSYRNWILAGMAVRMAQDLGLHRTLRNEEASKDHIEARKRLWYSVYVTDRWCCAAMGRPLAIADSDCDVDLPDPKGTGHEDYNIFVNFIKLSGILGELLRRIYSPKAKAAGYKGVVVEQTVASLQKMLDDWLEQLPDDCKISAEDLTEIHRDPGRFAHSKKLEQGGPLTVCYHSITLLLHRPFIVLDEQNDEGNQEENKLFKEASRRCLEAAKLTIEIARVVPAPSIARFGWNFSVYAVFQATLIHVYNCTSTDANISKEAHDYVHIGKECLTALTRDIPYGPPIIPFLEKLIALLGADSFKRKKEDESDQQQQQQEQSSLSSGNGSTNASSNATAAAATTTTTGSAMASSNTASAAQQQQQQSSNGSPMSVQQIVAESTEPPAQATWQQLFSSAGTPFTNDSTGFDLQAWTNFLSGSQSTDPLFFIP</sequence>
<keyword evidence="6" id="KW-0804">Transcription</keyword>
<keyword evidence="3" id="KW-0862">Zinc</keyword>
<gene>
    <name evidence="10" type="ORF">O0I10_009960</name>
</gene>
<feature type="compositionally biased region" description="Polar residues" evidence="8">
    <location>
        <begin position="155"/>
        <end position="165"/>
    </location>
</feature>
<keyword evidence="7" id="KW-0539">Nucleus</keyword>
<feature type="compositionally biased region" description="Pro residues" evidence="8">
    <location>
        <begin position="103"/>
        <end position="113"/>
    </location>
</feature>
<dbReference type="PANTHER" id="PTHR31313">
    <property type="entry name" value="TY1 ENHANCER ACTIVATOR"/>
    <property type="match status" value="1"/>
</dbReference>
<keyword evidence="5" id="KW-0238">DNA-binding</keyword>
<dbReference type="GeneID" id="83217365"/>
<feature type="compositionally biased region" description="Polar residues" evidence="8">
    <location>
        <begin position="20"/>
        <end position="31"/>
    </location>
</feature>
<dbReference type="InterPro" id="IPR001138">
    <property type="entry name" value="Zn2Cys6_DnaBD"/>
</dbReference>
<dbReference type="EMBL" id="JARTCD010000062">
    <property type="protein sequence ID" value="KAJ8654392.1"/>
    <property type="molecule type" value="Genomic_DNA"/>
</dbReference>
<comment type="subcellular location">
    <subcellularLocation>
        <location evidence="1">Nucleus</location>
    </subcellularLocation>
</comment>
<feature type="region of interest" description="Disordered" evidence="8">
    <location>
        <begin position="234"/>
        <end position="297"/>
    </location>
</feature>
<dbReference type="AlphaFoldDB" id="A0AAD7UXC3"/>
<dbReference type="PROSITE" id="PS00463">
    <property type="entry name" value="ZN2_CY6_FUNGAL_1"/>
    <property type="match status" value="1"/>
</dbReference>
<dbReference type="InterPro" id="IPR051615">
    <property type="entry name" value="Transcr_Regulatory_Elem"/>
</dbReference>
<keyword evidence="11" id="KW-1185">Reference proteome</keyword>
<dbReference type="GO" id="GO:0005634">
    <property type="term" value="C:nucleus"/>
    <property type="evidence" value="ECO:0007669"/>
    <property type="project" value="UniProtKB-SubCell"/>
</dbReference>
<dbReference type="GO" id="GO:0008270">
    <property type="term" value="F:zinc ion binding"/>
    <property type="evidence" value="ECO:0007669"/>
    <property type="project" value="InterPro"/>
</dbReference>
<feature type="domain" description="Zn(2)-C6 fungal-type" evidence="9">
    <location>
        <begin position="173"/>
        <end position="204"/>
    </location>
</feature>
<dbReference type="InterPro" id="IPR007219">
    <property type="entry name" value="XnlR_reg_dom"/>
</dbReference>
<dbReference type="Pfam" id="PF00172">
    <property type="entry name" value="Zn_clus"/>
    <property type="match status" value="1"/>
</dbReference>
<dbReference type="Pfam" id="PF04082">
    <property type="entry name" value="Fungal_trans"/>
    <property type="match status" value="1"/>
</dbReference>
<dbReference type="Gene3D" id="4.10.240.10">
    <property type="entry name" value="Zn(2)-C6 fungal-type DNA-binding domain"/>
    <property type="match status" value="1"/>
</dbReference>
<dbReference type="GO" id="GO:0006351">
    <property type="term" value="P:DNA-templated transcription"/>
    <property type="evidence" value="ECO:0007669"/>
    <property type="project" value="InterPro"/>
</dbReference>
<dbReference type="GO" id="GO:0003677">
    <property type="term" value="F:DNA binding"/>
    <property type="evidence" value="ECO:0007669"/>
    <property type="project" value="UniProtKB-KW"/>
</dbReference>
<evidence type="ECO:0000256" key="1">
    <source>
        <dbReference type="ARBA" id="ARBA00004123"/>
    </source>
</evidence>
<evidence type="ECO:0000259" key="9">
    <source>
        <dbReference type="PROSITE" id="PS50048"/>
    </source>
</evidence>
<dbReference type="SMART" id="SM00066">
    <property type="entry name" value="GAL4"/>
    <property type="match status" value="1"/>
</dbReference>
<protein>
    <recommendedName>
        <fullName evidence="9">Zn(2)-C6 fungal-type domain-containing protein</fullName>
    </recommendedName>
</protein>
<evidence type="ECO:0000256" key="7">
    <source>
        <dbReference type="ARBA" id="ARBA00023242"/>
    </source>
</evidence>
<feature type="region of interest" description="Disordered" evidence="8">
    <location>
        <begin position="794"/>
        <end position="875"/>
    </location>
</feature>
<keyword evidence="2" id="KW-0479">Metal-binding</keyword>
<dbReference type="SMART" id="SM00906">
    <property type="entry name" value="Fungal_trans"/>
    <property type="match status" value="1"/>
</dbReference>
<feature type="compositionally biased region" description="Pro residues" evidence="8">
    <location>
        <begin position="53"/>
        <end position="63"/>
    </location>
</feature>
<evidence type="ECO:0000256" key="5">
    <source>
        <dbReference type="ARBA" id="ARBA00023125"/>
    </source>
</evidence>